<dbReference type="PANTHER" id="PTHR43877:SF2">
    <property type="entry name" value="AMINOALKYLPHOSPHONATE N-ACETYLTRANSFERASE-RELATED"/>
    <property type="match status" value="1"/>
</dbReference>
<organism evidence="4 5">
    <name type="scientific">Plantactinospora sonchi</name>
    <dbReference type="NCBI Taxonomy" id="1544735"/>
    <lineage>
        <taxon>Bacteria</taxon>
        <taxon>Bacillati</taxon>
        <taxon>Actinomycetota</taxon>
        <taxon>Actinomycetes</taxon>
        <taxon>Micromonosporales</taxon>
        <taxon>Micromonosporaceae</taxon>
        <taxon>Plantactinospora</taxon>
    </lineage>
</organism>
<dbReference type="Gene3D" id="3.40.630.30">
    <property type="match status" value="1"/>
</dbReference>
<dbReference type="InterPro" id="IPR050832">
    <property type="entry name" value="Bact_Acetyltransf"/>
</dbReference>
<protein>
    <submittedName>
        <fullName evidence="4">GNAT family N-acetyltransferase</fullName>
    </submittedName>
</protein>
<reference evidence="4 5" key="1">
    <citation type="submission" date="2024-01" db="EMBL/GenBank/DDBJ databases">
        <title>Genome insights into Plantactinospora sonchi sp. nov.</title>
        <authorList>
            <person name="Wang L."/>
        </authorList>
    </citation>
    <scope>NUCLEOTIDE SEQUENCE [LARGE SCALE GENOMIC DNA]</scope>
    <source>
        <strain evidence="4 5">NEAU-QY2</strain>
    </source>
</reference>
<gene>
    <name evidence="4" type="ORF">V1633_22380</name>
</gene>
<dbReference type="EMBL" id="JAZGQK010000019">
    <property type="protein sequence ID" value="MEE6261233.1"/>
    <property type="molecule type" value="Genomic_DNA"/>
</dbReference>
<keyword evidence="1" id="KW-0808">Transferase</keyword>
<keyword evidence="2" id="KW-0012">Acyltransferase</keyword>
<evidence type="ECO:0000256" key="2">
    <source>
        <dbReference type="ARBA" id="ARBA00023315"/>
    </source>
</evidence>
<keyword evidence="5" id="KW-1185">Reference proteome</keyword>
<accession>A0ABU7RXH9</accession>
<dbReference type="PROSITE" id="PS51186">
    <property type="entry name" value="GNAT"/>
    <property type="match status" value="1"/>
</dbReference>
<proteinExistence type="predicted"/>
<feature type="domain" description="N-acetyltransferase" evidence="3">
    <location>
        <begin position="1"/>
        <end position="160"/>
    </location>
</feature>
<evidence type="ECO:0000313" key="4">
    <source>
        <dbReference type="EMBL" id="MEE6261233.1"/>
    </source>
</evidence>
<dbReference type="SUPFAM" id="SSF55729">
    <property type="entry name" value="Acyl-CoA N-acyltransferases (Nat)"/>
    <property type="match status" value="1"/>
</dbReference>
<comment type="caution">
    <text evidence="4">The sequence shown here is derived from an EMBL/GenBank/DDBJ whole genome shotgun (WGS) entry which is preliminary data.</text>
</comment>
<dbReference type="Proteomes" id="UP001332243">
    <property type="component" value="Unassembled WGS sequence"/>
</dbReference>
<dbReference type="InterPro" id="IPR016181">
    <property type="entry name" value="Acyl_CoA_acyltransferase"/>
</dbReference>
<evidence type="ECO:0000313" key="5">
    <source>
        <dbReference type="Proteomes" id="UP001332243"/>
    </source>
</evidence>
<dbReference type="InterPro" id="IPR000182">
    <property type="entry name" value="GNAT_dom"/>
</dbReference>
<dbReference type="PANTHER" id="PTHR43877">
    <property type="entry name" value="AMINOALKYLPHOSPHONATE N-ACETYLTRANSFERASE-RELATED-RELATED"/>
    <property type="match status" value="1"/>
</dbReference>
<dbReference type="RefSeq" id="WP_331216340.1">
    <property type="nucleotide sequence ID" value="NZ_JAZGQK010000019.1"/>
</dbReference>
<sequence>MTAWTLAPEAFDSPDATLLRRDYYADVASSYWQRPATPAEVDEGLAGDNAPLLTPPTGQFVVGRYAGTPAACGGVLMLDAERAELTRVYVRPAFRGHGGGRLLLGLLEEQARLLGASRMVLNTRLDLTRARALYLRHGYVEIPAYRTGPYVEVSYGKELDPERRDTRIPGGPVRHQSVR</sequence>
<evidence type="ECO:0000259" key="3">
    <source>
        <dbReference type="PROSITE" id="PS51186"/>
    </source>
</evidence>
<name>A0ABU7RXH9_9ACTN</name>
<evidence type="ECO:0000256" key="1">
    <source>
        <dbReference type="ARBA" id="ARBA00022679"/>
    </source>
</evidence>
<dbReference type="Pfam" id="PF00583">
    <property type="entry name" value="Acetyltransf_1"/>
    <property type="match status" value="1"/>
</dbReference>